<evidence type="ECO:0000256" key="3">
    <source>
        <dbReference type="ARBA" id="ARBA00005186"/>
    </source>
</evidence>
<dbReference type="NCBIfam" id="NF008323">
    <property type="entry name" value="PRK11114.1-1"/>
    <property type="match status" value="1"/>
</dbReference>
<evidence type="ECO:0000256" key="4">
    <source>
        <dbReference type="ARBA" id="ARBA00010714"/>
    </source>
</evidence>
<evidence type="ECO:0000256" key="13">
    <source>
        <dbReference type="ARBA" id="ARBA00023136"/>
    </source>
</evidence>
<reference evidence="18" key="1">
    <citation type="submission" date="2019-04" db="EMBL/GenBank/DDBJ databases">
        <title>Genome sequence of Pseudomonas putida 1290, an auxin catabolizing strain.</title>
        <authorList>
            <person name="Laird T.S."/>
            <person name="Leveau J.H.J."/>
        </authorList>
    </citation>
    <scope>NUCLEOTIDE SEQUENCE [LARGE SCALE GENOMIC DNA]</scope>
    <source>
        <strain evidence="18">1290</strain>
    </source>
</reference>
<dbReference type="Gene3D" id="2.60.120.260">
    <property type="entry name" value="Galactose-binding domain-like"/>
    <property type="match status" value="2"/>
</dbReference>
<dbReference type="GO" id="GO:0006011">
    <property type="term" value="P:UDP-alpha-D-glucose metabolic process"/>
    <property type="evidence" value="ECO:0007669"/>
    <property type="project" value="InterPro"/>
</dbReference>
<evidence type="ECO:0000256" key="16">
    <source>
        <dbReference type="SAM" id="MobiDB-lite"/>
    </source>
</evidence>
<dbReference type="PRINTS" id="PR01440">
    <property type="entry name" value="CELLSNTHASEB"/>
</dbReference>
<keyword evidence="10 15" id="KW-0812">Transmembrane</keyword>
<evidence type="ECO:0000313" key="17">
    <source>
        <dbReference type="EMBL" id="QCI11590.1"/>
    </source>
</evidence>
<evidence type="ECO:0000256" key="12">
    <source>
        <dbReference type="ARBA" id="ARBA00022989"/>
    </source>
</evidence>
<comment type="pathway">
    <text evidence="3 15">Glycan metabolism; bacterial cellulose biosynthesis.</text>
</comment>
<evidence type="ECO:0000256" key="9">
    <source>
        <dbReference type="ARBA" id="ARBA00022636"/>
    </source>
</evidence>
<keyword evidence="7 15" id="KW-1003">Cell membrane</keyword>
<feature type="compositionally biased region" description="Polar residues" evidence="16">
    <location>
        <begin position="637"/>
        <end position="646"/>
    </location>
</feature>
<keyword evidence="8 15" id="KW-0997">Cell inner membrane</keyword>
<dbReference type="PANTHER" id="PTHR39083:SF1">
    <property type="entry name" value="CYCLIC DI-GMP-BINDING PROTEIN"/>
    <property type="match status" value="1"/>
</dbReference>
<keyword evidence="11 15" id="KW-0135">Cellulose biosynthesis</keyword>
<evidence type="ECO:0000256" key="8">
    <source>
        <dbReference type="ARBA" id="ARBA00022519"/>
    </source>
</evidence>
<sequence length="784" mass="85700">MIAPRLPLLVLALLFNAAIAAPAVAPPSAKTSPPQAPQAAAVPQAGEATEASEAAPQPGVPHWVRNQTFEALGRGSDSLLMGVRNSDQVEFGLRRDRLASAVELDLRFTPSPALVPRLSHLRVYLNDAMMGVVPITEDDIGVQRDHKIKLDPKLVQDFNRVRVEFVGHYTDICEDPAHSSLWLNLSRESRIIVDEQALVTDNDLAYFPLPYFDARDTGKVQIPMVFAASPSLGEQKAAAIIASYFGSLAKWRMATFPVLFDTLPAASGEQPLPSIVFATNDHRPAFLADKARFPDVAGPVIQQISHPDNRYAKVLLVLGRNEEDLVKAASALAVGTDLFRGSQVAVDQVEALKPREPYDAPNWVPTDRPVRLAELLDYPGQLQVSGLRPAPIELSINLPPDLFVWRNQGVPLRTLYRYTPPVVTDESRLTISLNDQFIGSIPLPGSDGFGSALQTLRANLLPGDASTLEDKTLVPALKVGDRNRLRYDFSFASRIGNAQNGQCQTYLPADVRAAIDENSTIDLSGYYHYIAMPDLAAFARSAFPYSRLADLSQTLLLVPSKPTPMQVGTLLDLVGGMASRIGYPALGLTLSDDWASATTADADLLLLGPLPEELRDGRQLNLLLSRSSDWLRQARSPWSTNVPSSQRLREGGRSEPVSQVNVTARAPIAAITGLQSPFHGQRSIVALLASDDGDYQLLRDTLTDPGRLNDYVFGSVSLIRSSGVASHYVGDTYYVGHLPWWMLLWFHLSHHPVLLALGAVLSMLLLGIVIWRLLAWVARRRLQG</sequence>
<proteinExistence type="inferred from homology"/>
<dbReference type="InterPro" id="IPR018513">
    <property type="entry name" value="Cell_synthase_bac"/>
</dbReference>
<dbReference type="AlphaFoldDB" id="A0A4D6XBD7"/>
<keyword evidence="13 15" id="KW-0472">Membrane</keyword>
<evidence type="ECO:0000256" key="7">
    <source>
        <dbReference type="ARBA" id="ARBA00022475"/>
    </source>
</evidence>
<comment type="similarity">
    <text evidence="4 15">Belongs to the AcsB/BcsB family.</text>
</comment>
<evidence type="ECO:0000313" key="18">
    <source>
        <dbReference type="Proteomes" id="UP000298551"/>
    </source>
</evidence>
<dbReference type="NCBIfam" id="NF008325">
    <property type="entry name" value="PRK11114.1-3"/>
    <property type="match status" value="1"/>
</dbReference>
<comment type="subunit">
    <text evidence="5 15">Tightly associated with the cellulose synthase catalytic subunit.</text>
</comment>
<dbReference type="RefSeq" id="WP_136913760.1">
    <property type="nucleotide sequence ID" value="NZ_CP039371.1"/>
</dbReference>
<dbReference type="EMBL" id="CP039371">
    <property type="protein sequence ID" value="QCI11590.1"/>
    <property type="molecule type" value="Genomic_DNA"/>
</dbReference>
<dbReference type="PANTHER" id="PTHR39083">
    <property type="entry name" value="CYCLIC DI-GMP-BINDING PROTEIN"/>
    <property type="match status" value="1"/>
</dbReference>
<name>A0A4D6XBD7_PSEPU</name>
<comment type="subcellular location">
    <subcellularLocation>
        <location evidence="2">Cell inner membrane</location>
        <topology evidence="2">Single-pass membrane protein</topology>
    </subcellularLocation>
</comment>
<gene>
    <name evidence="17" type="primary">bcsB</name>
    <name evidence="17" type="ORF">E6B08_09440</name>
</gene>
<evidence type="ECO:0000256" key="14">
    <source>
        <dbReference type="ARBA" id="ARBA00033444"/>
    </source>
</evidence>
<keyword evidence="12 15" id="KW-1133">Transmembrane helix</keyword>
<evidence type="ECO:0000256" key="5">
    <source>
        <dbReference type="ARBA" id="ARBA00011437"/>
    </source>
</evidence>
<evidence type="ECO:0000256" key="6">
    <source>
        <dbReference type="ARBA" id="ARBA00021844"/>
    </source>
</evidence>
<feature type="signal peptide" evidence="15">
    <location>
        <begin position="1"/>
        <end position="20"/>
    </location>
</feature>
<feature type="region of interest" description="Disordered" evidence="16">
    <location>
        <begin position="25"/>
        <end position="61"/>
    </location>
</feature>
<dbReference type="OrthoDB" id="9806702at2"/>
<feature type="chain" id="PRO_5020953890" description="Cyclic di-GMP-binding protein" evidence="15">
    <location>
        <begin position="21"/>
        <end position="784"/>
    </location>
</feature>
<keyword evidence="9 15" id="KW-0973">c-di-GMP</keyword>
<evidence type="ECO:0000256" key="10">
    <source>
        <dbReference type="ARBA" id="ARBA00022692"/>
    </source>
</evidence>
<evidence type="ECO:0000256" key="11">
    <source>
        <dbReference type="ARBA" id="ARBA00022916"/>
    </source>
</evidence>
<protein>
    <recommendedName>
        <fullName evidence="6 15">Cyclic di-GMP-binding protein</fullName>
    </recommendedName>
    <alternativeName>
        <fullName evidence="14 15">Cellulose synthase regulatory subunit</fullName>
    </alternativeName>
</protein>
<dbReference type="GO" id="GO:0005886">
    <property type="term" value="C:plasma membrane"/>
    <property type="evidence" value="ECO:0007669"/>
    <property type="project" value="UniProtKB-SubCell"/>
</dbReference>
<feature type="compositionally biased region" description="Low complexity" evidence="16">
    <location>
        <begin position="25"/>
        <end position="51"/>
    </location>
</feature>
<dbReference type="Pfam" id="PF03170">
    <property type="entry name" value="BcsB"/>
    <property type="match status" value="1"/>
</dbReference>
<comment type="function">
    <text evidence="1 15">Binds the cellulose synthase activator, bis-(3'-5') cyclic diguanylic acid (c-di-GMP).</text>
</comment>
<dbReference type="Proteomes" id="UP000298551">
    <property type="component" value="Chromosome"/>
</dbReference>
<evidence type="ECO:0000256" key="1">
    <source>
        <dbReference type="ARBA" id="ARBA00002057"/>
    </source>
</evidence>
<dbReference type="InterPro" id="IPR003920">
    <property type="entry name" value="Cell_synth_B"/>
</dbReference>
<evidence type="ECO:0000256" key="15">
    <source>
        <dbReference type="RuleBase" id="RU365021"/>
    </source>
</evidence>
<feature type="region of interest" description="Disordered" evidence="16">
    <location>
        <begin position="637"/>
        <end position="656"/>
    </location>
</feature>
<accession>A0A4D6XBD7</accession>
<dbReference type="UniPathway" id="UPA00694"/>
<feature type="transmembrane region" description="Helical" evidence="15">
    <location>
        <begin position="753"/>
        <end position="774"/>
    </location>
</feature>
<keyword evidence="15" id="KW-0732">Signal</keyword>
<evidence type="ECO:0000256" key="2">
    <source>
        <dbReference type="ARBA" id="ARBA00004377"/>
    </source>
</evidence>
<organism evidence="17 18">
    <name type="scientific">Pseudomonas putida</name>
    <name type="common">Arthrobacter siderocapsulatus</name>
    <dbReference type="NCBI Taxonomy" id="303"/>
    <lineage>
        <taxon>Bacteria</taxon>
        <taxon>Pseudomonadati</taxon>
        <taxon>Pseudomonadota</taxon>
        <taxon>Gammaproteobacteria</taxon>
        <taxon>Pseudomonadales</taxon>
        <taxon>Pseudomonadaceae</taxon>
        <taxon>Pseudomonas</taxon>
    </lineage>
</organism>
<dbReference type="GO" id="GO:0030244">
    <property type="term" value="P:cellulose biosynthetic process"/>
    <property type="evidence" value="ECO:0007669"/>
    <property type="project" value="UniProtKB-KW"/>
</dbReference>